<sequence>MSEFPDQRLNPRVSFRESDSPSARAGLSFAPTSMLGHSSKKIVGSNCLRLRASGLVASPTASHHSSLRPLPKASGRGASHTPTQDTAFLLVCLISALSSVQRGRRSRPEQPQPSALVPGDRSLRGHHEGRLGSPRVQQKRAPRPHPPETSLTAEPRSRQVCGR</sequence>
<keyword evidence="3" id="KW-1185">Reference proteome</keyword>
<feature type="region of interest" description="Disordered" evidence="1">
    <location>
        <begin position="1"/>
        <end position="31"/>
    </location>
</feature>
<reference evidence="2" key="1">
    <citation type="submission" date="2023-04" db="EMBL/GenBank/DDBJ databases">
        <authorList>
            <consortium name="ELIXIR-Norway"/>
        </authorList>
    </citation>
    <scope>NUCLEOTIDE SEQUENCE [LARGE SCALE GENOMIC DNA]</scope>
</reference>
<feature type="compositionally biased region" description="Basic and acidic residues" evidence="1">
    <location>
        <begin position="121"/>
        <end position="130"/>
    </location>
</feature>
<dbReference type="Proteomes" id="UP001176941">
    <property type="component" value="Chromosome 31"/>
</dbReference>
<dbReference type="EMBL" id="OX459967">
    <property type="protein sequence ID" value="CAI9171578.1"/>
    <property type="molecule type" value="Genomic_DNA"/>
</dbReference>
<protein>
    <submittedName>
        <fullName evidence="2">Uncharacterized protein</fullName>
    </submittedName>
</protein>
<organism evidence="2 3">
    <name type="scientific">Rangifer tarandus platyrhynchus</name>
    <name type="common">Svalbard reindeer</name>
    <dbReference type="NCBI Taxonomy" id="3082113"/>
    <lineage>
        <taxon>Eukaryota</taxon>
        <taxon>Metazoa</taxon>
        <taxon>Chordata</taxon>
        <taxon>Craniata</taxon>
        <taxon>Vertebrata</taxon>
        <taxon>Euteleostomi</taxon>
        <taxon>Mammalia</taxon>
        <taxon>Eutheria</taxon>
        <taxon>Laurasiatheria</taxon>
        <taxon>Artiodactyla</taxon>
        <taxon>Ruminantia</taxon>
        <taxon>Pecora</taxon>
        <taxon>Cervidae</taxon>
        <taxon>Odocoileinae</taxon>
        <taxon>Rangifer</taxon>
    </lineage>
</organism>
<proteinExistence type="predicted"/>
<accession>A0ABN8ZCH0</accession>
<evidence type="ECO:0000313" key="2">
    <source>
        <dbReference type="EMBL" id="CAI9171578.1"/>
    </source>
</evidence>
<evidence type="ECO:0000313" key="3">
    <source>
        <dbReference type="Proteomes" id="UP001176941"/>
    </source>
</evidence>
<evidence type="ECO:0000256" key="1">
    <source>
        <dbReference type="SAM" id="MobiDB-lite"/>
    </source>
</evidence>
<gene>
    <name evidence="2" type="ORF">MRATA1EN1_LOCUS20540</name>
</gene>
<feature type="region of interest" description="Disordered" evidence="1">
    <location>
        <begin position="99"/>
        <end position="163"/>
    </location>
</feature>
<name>A0ABN8ZCH0_RANTA</name>
<feature type="region of interest" description="Disordered" evidence="1">
    <location>
        <begin position="57"/>
        <end position="82"/>
    </location>
</feature>